<feature type="region of interest" description="Disordered" evidence="1">
    <location>
        <begin position="380"/>
        <end position="410"/>
    </location>
</feature>
<gene>
    <name evidence="3" type="primary">LOC106807595</name>
</gene>
<protein>
    <submittedName>
        <fullName evidence="3">Uncharacterized protein LOC106807595</fullName>
    </submittedName>
</protein>
<evidence type="ECO:0000313" key="3">
    <source>
        <dbReference type="RefSeq" id="XP_014665476.1"/>
    </source>
</evidence>
<dbReference type="GeneID" id="106807595"/>
<keyword evidence="2" id="KW-1185">Reference proteome</keyword>
<name>A0ABM1DZV5_PRICU</name>
<dbReference type="Proteomes" id="UP000695022">
    <property type="component" value="Unplaced"/>
</dbReference>
<proteinExistence type="predicted"/>
<sequence>MSSVSENENCEGTLTGLFHLALSPDHNDAEPAAEALVKRLTRLSSNDTDGTCDESIGNVLPPDAVDMLSTKLDALLRHQLTNRTITNAQGTNLMNLLVEAMSHLTTWIHVGPPDINWAYLMDVVTRVIIALTKETGAAYRSTSLDCAMRILLFAMPRCATEHYWKTLRSNKKLQMSLNIIKWQEFTGTPNPRLMAEELYHTLFIKEDDTTMNEQAYLLDTGGGGSNSKGLTVIYQNPKVHKKNIHRNDENAQQPIHMRNASQPMAACDSVSVKILPNTHGCNIVPDSIRGNPINGDRNTEEKVGGKHERYSSAALLGIKESSFNDDAEQAYPGAEAAGGLFAHDRVETQSGAEDSGAMIQSNDDSLKDCKNALDVINTCHRQERESERGARTESNRERARSEGESTHEVDADHDCPKYALQNKCAVVANDIDMGCNFDTFPVVVSEPTMISGDYLCQYRNTIDHAKDIDQLSASYNKHDAKSDQNNNIAPNFSKNLSDIVNARSESKLFNDSVRGAFEDIVVESHSSSNFDIGQYELIESQLLRDGSAFHNGNSDKQLSLLSSDTKVASSSADHVVTLHCREPGSDEGLGYWRQGVSGEFGATATKELKQISEQWPPSLVLVPTDSENEQYGDVADGDAMAPLDTPRLCLPESYQLGSSDSLFVNPRGSATDLTSDVGTPFTRPFSPSNVSCSKYAREVASSTPAEFNWVLPFSIPSSGSLACADANTPLSAIHCPDRFSSAILDQQSSSMYVNPPSSFIDYRSPVDLSVLPLSKISSLSTDQTLGTLQTSQQGMLEEQRLSNSRSDQMGPACCCRQSASLSQDPFCSLCVNVPDSGLMTASQITLDCGSFTTDSNFIILKNRSPMEKVDSDIGCKHDHTYWKPREEMRVNSAVQAELLGPNRQEKPFEVRYKESESTLAGSGVENSHGDNDFLRLPLDDINDGSDREMPSSLHSRGSSLDSLEYLLSWRGNALKPAGSTLSLAGSFKSYGNDENDRWEDEMHANKGNATSAISLAGSFGSDDTHRDRATVRLMPEAAHFFRTVPADYTNDDDDIINGVKLVEANAGSPNHHGNATVDCAEEQLRDEQPNLATVTDKCFDNFIDFPIEFETFDDLIDPNPHAIYEASAELTCITPDYPQDLIDAEPFVHSISDELLSAVNVVETERDEAIEDEAPQNIMAAASGAITSLELDFAQILDSADEDLTPKVPPTSPTCGVPDIPDPYMHACHATNALQDISHAMDQQDVVPTNNKCASDDISSSIPERILSEFSDYLEGLTAKDIIDIFQQEDNRGVTGATYNESLSTTTLDHCVEKSTVLATCSLEENRPVESHNEKNYVLEVQSCEVTGTRLSNIGDVDGESVSATNYLPSDSSIACLREQACENPEAEIASSSNTDNIDTSVASSAVENDSSVACTEDTTMSAGEYTLDDACVTLSGGPGDGTNTYIAYMNSTSCDAEATHISAAIGKRPDVIPTSDYRLSRLWDLEEDKRLPSLEECSSSPNHPQKGQDDSFNIEISVTNCSGDVVANELVNIPNLDKRIHCRRRIPYQMSLDAPYEPLNTLCDDSNCAQETRSIATAERATENRVEARDIERPIGRHVLCCCFI</sequence>
<reference evidence="3" key="1">
    <citation type="submission" date="2025-08" db="UniProtKB">
        <authorList>
            <consortium name="RefSeq"/>
        </authorList>
    </citation>
    <scope>IDENTIFICATION</scope>
</reference>
<accession>A0ABM1DZV5</accession>
<evidence type="ECO:0000313" key="2">
    <source>
        <dbReference type="Proteomes" id="UP000695022"/>
    </source>
</evidence>
<evidence type="ECO:0000256" key="1">
    <source>
        <dbReference type="SAM" id="MobiDB-lite"/>
    </source>
</evidence>
<dbReference type="RefSeq" id="XP_014665476.1">
    <property type="nucleotide sequence ID" value="XM_014809990.1"/>
</dbReference>
<organism evidence="2 3">
    <name type="scientific">Priapulus caudatus</name>
    <name type="common">Priapulid worm</name>
    <dbReference type="NCBI Taxonomy" id="37621"/>
    <lineage>
        <taxon>Eukaryota</taxon>
        <taxon>Metazoa</taxon>
        <taxon>Ecdysozoa</taxon>
        <taxon>Scalidophora</taxon>
        <taxon>Priapulida</taxon>
        <taxon>Priapulimorpha</taxon>
        <taxon>Priapulimorphida</taxon>
        <taxon>Priapulidae</taxon>
        <taxon>Priapulus</taxon>
    </lineage>
</organism>